<sequence length="292" mass="32593">MNKRGAAVVALTMAIAIMSGGQASAYSGIDEQGFITTPESLDITVTFMEPEPVYDAAEPERKSGVTLAPQTVHAKAIENAFFKIDTWLGDKWIFPKGRIIYNLEPIQKELALPATTPMFDFPNALQKRLGELSPQTVTAFEQAAGRWYHVRTPQGDGWINLAIALPKEVQPVSGSIKPVGDTLILQYPHERAQLVGVLRNQAVTPLGKTSDNWYHIQGTFGDGWVHVEDSQLPKPVDKLITLNRETEIMDYPMVGNWLGKLAPQQIRATGQWNNWYQIQTWLGEAWIVVDER</sequence>
<keyword evidence="3" id="KW-1185">Reference proteome</keyword>
<feature type="chain" id="PRO_5022129735" description="SH3 domain-containing protein" evidence="1">
    <location>
        <begin position="26"/>
        <end position="292"/>
    </location>
</feature>
<dbReference type="EMBL" id="VNJI01000001">
    <property type="protein sequence ID" value="TVY11806.1"/>
    <property type="molecule type" value="Genomic_DNA"/>
</dbReference>
<gene>
    <name evidence="2" type="ORF">FPZ49_00485</name>
</gene>
<keyword evidence="1" id="KW-0732">Signal</keyword>
<reference evidence="2 3" key="1">
    <citation type="submission" date="2019-07" db="EMBL/GenBank/DDBJ databases">
        <authorList>
            <person name="Kim J."/>
        </authorList>
    </citation>
    <scope>NUCLEOTIDE SEQUENCE [LARGE SCALE GENOMIC DNA]</scope>
    <source>
        <strain evidence="2 3">JC52</strain>
    </source>
</reference>
<comment type="caution">
    <text evidence="2">The sequence shown here is derived from an EMBL/GenBank/DDBJ whole genome shotgun (WGS) entry which is preliminary data.</text>
</comment>
<evidence type="ECO:0000313" key="3">
    <source>
        <dbReference type="Proteomes" id="UP000317036"/>
    </source>
</evidence>
<feature type="signal peptide" evidence="1">
    <location>
        <begin position="1"/>
        <end position="25"/>
    </location>
</feature>
<evidence type="ECO:0000256" key="1">
    <source>
        <dbReference type="SAM" id="SignalP"/>
    </source>
</evidence>
<evidence type="ECO:0000313" key="2">
    <source>
        <dbReference type="EMBL" id="TVY11806.1"/>
    </source>
</evidence>
<dbReference type="OrthoDB" id="2666323at2"/>
<organism evidence="2 3">
    <name type="scientific">Paenibacillus cremeus</name>
    <dbReference type="NCBI Taxonomy" id="2163881"/>
    <lineage>
        <taxon>Bacteria</taxon>
        <taxon>Bacillati</taxon>
        <taxon>Bacillota</taxon>
        <taxon>Bacilli</taxon>
        <taxon>Bacillales</taxon>
        <taxon>Paenibacillaceae</taxon>
        <taxon>Paenibacillus</taxon>
    </lineage>
</organism>
<evidence type="ECO:0008006" key="4">
    <source>
        <dbReference type="Google" id="ProtNLM"/>
    </source>
</evidence>
<dbReference type="AlphaFoldDB" id="A0A559KI66"/>
<protein>
    <recommendedName>
        <fullName evidence="4">SH3 domain-containing protein</fullName>
    </recommendedName>
</protein>
<dbReference type="RefSeq" id="WP_144842388.1">
    <property type="nucleotide sequence ID" value="NZ_VNJI01000001.1"/>
</dbReference>
<proteinExistence type="predicted"/>
<dbReference type="Proteomes" id="UP000317036">
    <property type="component" value="Unassembled WGS sequence"/>
</dbReference>
<accession>A0A559KI66</accession>
<name>A0A559KI66_9BACL</name>